<keyword evidence="3" id="KW-1185">Reference proteome</keyword>
<feature type="region of interest" description="Disordered" evidence="1">
    <location>
        <begin position="1"/>
        <end position="26"/>
    </location>
</feature>
<dbReference type="STRING" id="1235591.CAK95_27435"/>
<evidence type="ECO:0000313" key="2">
    <source>
        <dbReference type="EMBL" id="ARQ02423.1"/>
    </source>
</evidence>
<dbReference type="GO" id="GO:0003677">
    <property type="term" value="F:DNA binding"/>
    <property type="evidence" value="ECO:0007669"/>
    <property type="project" value="InterPro"/>
</dbReference>
<reference evidence="2 3" key="1">
    <citation type="submission" date="2017-05" db="EMBL/GenBank/DDBJ databases">
        <title>Full genome sequence of Pseudorhodoplanes sinuspersici.</title>
        <authorList>
            <person name="Dastgheib S.M.M."/>
            <person name="Shavandi M."/>
            <person name="Tirandaz H."/>
        </authorList>
    </citation>
    <scope>NUCLEOTIDE SEQUENCE [LARGE SCALE GENOMIC DNA]</scope>
    <source>
        <strain evidence="2 3">RIPI110</strain>
    </source>
</reference>
<organism evidence="2 3">
    <name type="scientific">Pseudorhodoplanes sinuspersici</name>
    <dbReference type="NCBI Taxonomy" id="1235591"/>
    <lineage>
        <taxon>Bacteria</taxon>
        <taxon>Pseudomonadati</taxon>
        <taxon>Pseudomonadota</taxon>
        <taxon>Alphaproteobacteria</taxon>
        <taxon>Hyphomicrobiales</taxon>
        <taxon>Pseudorhodoplanes</taxon>
    </lineage>
</organism>
<gene>
    <name evidence="2" type="ORF">CAK95_27435</name>
</gene>
<dbReference type="Proteomes" id="UP000194137">
    <property type="component" value="Chromosome"/>
</dbReference>
<dbReference type="KEGG" id="psin:CAK95_27435"/>
<dbReference type="Gene3D" id="1.10.260.40">
    <property type="entry name" value="lambda repressor-like DNA-binding domains"/>
    <property type="match status" value="1"/>
</dbReference>
<evidence type="ECO:0000256" key="1">
    <source>
        <dbReference type="SAM" id="MobiDB-lite"/>
    </source>
</evidence>
<dbReference type="SMART" id="SM00530">
    <property type="entry name" value="HTH_XRE"/>
    <property type="match status" value="1"/>
</dbReference>
<dbReference type="PROSITE" id="PS50943">
    <property type="entry name" value="HTH_CROC1"/>
    <property type="match status" value="1"/>
</dbReference>
<dbReference type="Pfam" id="PF01381">
    <property type="entry name" value="HTH_3"/>
    <property type="match status" value="1"/>
</dbReference>
<dbReference type="SUPFAM" id="SSF47413">
    <property type="entry name" value="lambda repressor-like DNA-binding domains"/>
    <property type="match status" value="1"/>
</dbReference>
<name>A0A1W6ZYL7_9HYPH</name>
<dbReference type="InterPro" id="IPR001387">
    <property type="entry name" value="Cro/C1-type_HTH"/>
</dbReference>
<dbReference type="CDD" id="cd00093">
    <property type="entry name" value="HTH_XRE"/>
    <property type="match status" value="1"/>
</dbReference>
<accession>A0A1W6ZYL7</accession>
<dbReference type="AlphaFoldDB" id="A0A1W6ZYL7"/>
<evidence type="ECO:0000313" key="3">
    <source>
        <dbReference type="Proteomes" id="UP000194137"/>
    </source>
</evidence>
<protein>
    <submittedName>
        <fullName evidence="2">Uncharacterized protein</fullName>
    </submittedName>
</protein>
<dbReference type="RefSeq" id="WP_086090855.1">
    <property type="nucleotide sequence ID" value="NZ_CP021112.1"/>
</dbReference>
<proteinExistence type="predicted"/>
<dbReference type="OrthoDB" id="9797172at2"/>
<dbReference type="InterPro" id="IPR010982">
    <property type="entry name" value="Lambda_DNA-bd_dom_sf"/>
</dbReference>
<sequence length="157" mass="17215">MAQTTTSDGHRHASVHENGGLKTVDRSKIPDLVDQKVGLNVRTRRMQLGMSQEALGEHLGVTLQQVQKYEKGTNRIGSSRMARIAAALKAPIGFFYEGVQQASATPIDPVTALSSAGLDERIILDQLLALHQAGDREAIRHIRQTLELLSKRTPERA</sequence>
<dbReference type="EMBL" id="CP021112">
    <property type="protein sequence ID" value="ARQ02423.1"/>
    <property type="molecule type" value="Genomic_DNA"/>
</dbReference>